<organism evidence="1 2">
    <name type="scientific">Pedobacter westerhofensis</name>
    <dbReference type="NCBI Taxonomy" id="425512"/>
    <lineage>
        <taxon>Bacteria</taxon>
        <taxon>Pseudomonadati</taxon>
        <taxon>Bacteroidota</taxon>
        <taxon>Sphingobacteriia</taxon>
        <taxon>Sphingobacteriales</taxon>
        <taxon>Sphingobacteriaceae</taxon>
        <taxon>Pedobacter</taxon>
    </lineage>
</organism>
<gene>
    <name evidence="1" type="ORF">SAMN06265348_116105</name>
</gene>
<proteinExistence type="predicted"/>
<sequence>MPTVLQGAMLTVRSIIRVVGSGQSNTPEIWYSAFVNGALRMPDMPSLI</sequence>
<accession>A0A521FQD2</accession>
<keyword evidence="2" id="KW-1185">Reference proteome</keyword>
<evidence type="ECO:0000313" key="1">
    <source>
        <dbReference type="EMBL" id="SMO98415.1"/>
    </source>
</evidence>
<evidence type="ECO:0000313" key="2">
    <source>
        <dbReference type="Proteomes" id="UP000320300"/>
    </source>
</evidence>
<dbReference type="EMBL" id="FXTN01000016">
    <property type="protein sequence ID" value="SMO98415.1"/>
    <property type="molecule type" value="Genomic_DNA"/>
</dbReference>
<dbReference type="Proteomes" id="UP000320300">
    <property type="component" value="Unassembled WGS sequence"/>
</dbReference>
<dbReference type="AlphaFoldDB" id="A0A521FQD2"/>
<name>A0A521FQD2_9SPHI</name>
<reference evidence="1 2" key="1">
    <citation type="submission" date="2017-05" db="EMBL/GenBank/DDBJ databases">
        <authorList>
            <person name="Varghese N."/>
            <person name="Submissions S."/>
        </authorList>
    </citation>
    <scope>NUCLEOTIDE SEQUENCE [LARGE SCALE GENOMIC DNA]</scope>
    <source>
        <strain evidence="1 2">DSM 19036</strain>
    </source>
</reference>
<protein>
    <submittedName>
        <fullName evidence="1">Uncharacterized protein</fullName>
    </submittedName>
</protein>